<evidence type="ECO:0000313" key="1">
    <source>
        <dbReference type="EMBL" id="CAI9153442.1"/>
    </source>
</evidence>
<organism evidence="1 2">
    <name type="scientific">Rangifer tarandus platyrhynchus</name>
    <name type="common">Svalbard reindeer</name>
    <dbReference type="NCBI Taxonomy" id="3082113"/>
    <lineage>
        <taxon>Eukaryota</taxon>
        <taxon>Metazoa</taxon>
        <taxon>Chordata</taxon>
        <taxon>Craniata</taxon>
        <taxon>Vertebrata</taxon>
        <taxon>Euteleostomi</taxon>
        <taxon>Mammalia</taxon>
        <taxon>Eutheria</taxon>
        <taxon>Laurasiatheria</taxon>
        <taxon>Artiodactyla</taxon>
        <taxon>Ruminantia</taxon>
        <taxon>Pecora</taxon>
        <taxon>Cervidae</taxon>
        <taxon>Odocoileinae</taxon>
        <taxon>Rangifer</taxon>
    </lineage>
</organism>
<keyword evidence="2" id="KW-1185">Reference proteome</keyword>
<name>A0ABN8XVP3_RANTA</name>
<protein>
    <submittedName>
        <fullName evidence="1">Uncharacterized protein</fullName>
    </submittedName>
</protein>
<sequence>MQKDQCLSPSVHGLCVQARFPFSVPSQPQRPLPQEVMGGNVDVICQETTLTNWGAGDKTGTRWSHSGQLSCRPASHMLSNFFDANSNRACRRGDEVAFSDPVL</sequence>
<accession>A0ABN8XVP3</accession>
<dbReference type="EMBL" id="OX459946">
    <property type="protein sequence ID" value="CAI9153442.1"/>
    <property type="molecule type" value="Genomic_DNA"/>
</dbReference>
<proteinExistence type="predicted"/>
<evidence type="ECO:0000313" key="2">
    <source>
        <dbReference type="Proteomes" id="UP001176941"/>
    </source>
</evidence>
<gene>
    <name evidence="1" type="ORF">MRATA1EN1_LOCUS2404</name>
</gene>
<reference evidence="1" key="1">
    <citation type="submission" date="2023-04" db="EMBL/GenBank/DDBJ databases">
        <authorList>
            <consortium name="ELIXIR-Norway"/>
        </authorList>
    </citation>
    <scope>NUCLEOTIDE SEQUENCE [LARGE SCALE GENOMIC DNA]</scope>
</reference>
<dbReference type="Proteomes" id="UP001176941">
    <property type="component" value="Chromosome 10"/>
</dbReference>